<proteinExistence type="predicted"/>
<dbReference type="Proteomes" id="UP000667802">
    <property type="component" value="Unassembled WGS sequence"/>
</dbReference>
<sequence length="119" mass="13270">MLQSPPIPNLDTSEIEKAVNYLGIKLSDTELEELRSGNVVSLEGRRLSEIGSVFILAEALCARNSVRNIVFRDIPEVVTEFSQFSGLPIYRWDSDSLGKCCLILTLMDGKPAVRFSHQN</sequence>
<keyword evidence="2" id="KW-1185">Reference proteome</keyword>
<accession>A0AAP5MCP4</accession>
<dbReference type="RefSeq" id="WP_208345911.1">
    <property type="nucleotide sequence ID" value="NZ_CAWQFN010000772.1"/>
</dbReference>
<name>A0AAP5MCP4_9CYAN</name>
<evidence type="ECO:0000313" key="1">
    <source>
        <dbReference type="EMBL" id="MDR9898324.1"/>
    </source>
</evidence>
<comment type="caution">
    <text evidence="1">The sequence shown here is derived from an EMBL/GenBank/DDBJ whole genome shotgun (WGS) entry which is preliminary data.</text>
</comment>
<dbReference type="AlphaFoldDB" id="A0AAP5MCP4"/>
<gene>
    <name evidence="1" type="ORF">G7B40_027740</name>
</gene>
<protein>
    <submittedName>
        <fullName evidence="1">Uncharacterized protein</fullName>
    </submittedName>
</protein>
<reference evidence="2" key="1">
    <citation type="journal article" date="2021" name="Science">
        <title>Hunting the eagle killer: A cyanobacterial neurotoxin causes vacuolar myelinopathy.</title>
        <authorList>
            <person name="Breinlinger S."/>
            <person name="Phillips T.J."/>
            <person name="Haram B.N."/>
            <person name="Mares J."/>
            <person name="Martinez Yerena J.A."/>
            <person name="Hrouzek P."/>
            <person name="Sobotka R."/>
            <person name="Henderson W.M."/>
            <person name="Schmieder P."/>
            <person name="Williams S.M."/>
            <person name="Lauderdale J.D."/>
            <person name="Wilde H.D."/>
            <person name="Gerrin W."/>
            <person name="Kust A."/>
            <person name="Washington J.W."/>
            <person name="Wagner C."/>
            <person name="Geier B."/>
            <person name="Liebeke M."/>
            <person name="Enke H."/>
            <person name="Niedermeyer T.H.J."/>
            <person name="Wilde S.B."/>
        </authorList>
    </citation>
    <scope>NUCLEOTIDE SEQUENCE [LARGE SCALE GENOMIC DNA]</scope>
    <source>
        <strain evidence="2">Thurmond2011</strain>
    </source>
</reference>
<organism evidence="1 2">
    <name type="scientific">Aetokthonos hydrillicola Thurmond2011</name>
    <dbReference type="NCBI Taxonomy" id="2712845"/>
    <lineage>
        <taxon>Bacteria</taxon>
        <taxon>Bacillati</taxon>
        <taxon>Cyanobacteriota</taxon>
        <taxon>Cyanophyceae</taxon>
        <taxon>Nostocales</taxon>
        <taxon>Hapalosiphonaceae</taxon>
        <taxon>Aetokthonos</taxon>
    </lineage>
</organism>
<evidence type="ECO:0000313" key="2">
    <source>
        <dbReference type="Proteomes" id="UP000667802"/>
    </source>
</evidence>
<dbReference type="EMBL" id="JAALHA020000017">
    <property type="protein sequence ID" value="MDR9898324.1"/>
    <property type="molecule type" value="Genomic_DNA"/>
</dbReference>